<evidence type="ECO:0000313" key="7">
    <source>
        <dbReference type="EMBL" id="GIH73589.1"/>
    </source>
</evidence>
<evidence type="ECO:0000256" key="1">
    <source>
        <dbReference type="ARBA" id="ARBA00004651"/>
    </source>
</evidence>
<dbReference type="GO" id="GO:0005886">
    <property type="term" value="C:plasma membrane"/>
    <property type="evidence" value="ECO:0007669"/>
    <property type="project" value="UniProtKB-SubCell"/>
</dbReference>
<feature type="transmembrane region" description="Helical" evidence="5">
    <location>
        <begin position="310"/>
        <end position="328"/>
    </location>
</feature>
<dbReference type="EMBL" id="BOOH01000001">
    <property type="protein sequence ID" value="GIH73589.1"/>
    <property type="molecule type" value="Genomic_DNA"/>
</dbReference>
<feature type="transmembrane region" description="Helical" evidence="5">
    <location>
        <begin position="334"/>
        <end position="360"/>
    </location>
</feature>
<feature type="transmembrane region" description="Helical" evidence="5">
    <location>
        <begin position="279"/>
        <end position="298"/>
    </location>
</feature>
<comment type="subcellular location">
    <subcellularLocation>
        <location evidence="1">Cell membrane</location>
        <topology evidence="1">Multi-pass membrane protein</topology>
    </subcellularLocation>
</comment>
<dbReference type="Proteomes" id="UP000616724">
    <property type="component" value="Unassembled WGS sequence"/>
</dbReference>
<feature type="transmembrane region" description="Helical" evidence="5">
    <location>
        <begin position="69"/>
        <end position="89"/>
    </location>
</feature>
<dbReference type="GO" id="GO:0006814">
    <property type="term" value="P:sodium ion transport"/>
    <property type="evidence" value="ECO:0007669"/>
    <property type="project" value="InterPro"/>
</dbReference>
<evidence type="ECO:0000256" key="3">
    <source>
        <dbReference type="ARBA" id="ARBA00022989"/>
    </source>
</evidence>
<dbReference type="PROSITE" id="PS00872">
    <property type="entry name" value="NA_GALACTOSIDE_SYMP"/>
    <property type="match status" value="1"/>
</dbReference>
<feature type="transmembrane region" description="Helical" evidence="5">
    <location>
        <begin position="127"/>
        <end position="148"/>
    </location>
</feature>
<sequence>MSTPPDNAPAERVATVVEPEPARVSGWFITVYALTCFGFYLTIMVPALFSLAYKVQLIDPAGKESSLGLIVGIGSLVGLVAGPVAGTLSDRTRLRWGRRRPFLVAGLVISFAGALVIVVAPSVPVTIVGNAIVQIAIACVSAGFNPVIAEWVPESQRGKIGGLGGVASALAGVGATLLGSMLTGSLLLLFLVPVLAFAVTVPLFLLTVPDRPARADPATGSIRDAFKDLLFNPRTHVDFSLVVAGKFALSVGTAFFSTYQLYFMLDRLGLTPEDAGRQLALAGGLGLVSMMSSAVLGGLFSDRLKRRKPFIYLSASFIAAGLATAAFAPSIPAYVLGTVLLMLGTGAFSSVDLALCSDVLPEKEKAGKYMSIYYLSGAGASALAPVLAPVILMIGGGGNYTVLFLSGALCALGAVVTAWRIRGVR</sequence>
<dbReference type="InterPro" id="IPR020846">
    <property type="entry name" value="MFS_dom"/>
</dbReference>
<dbReference type="Gene3D" id="1.20.1250.20">
    <property type="entry name" value="MFS general substrate transporter like domains"/>
    <property type="match status" value="1"/>
</dbReference>
<dbReference type="Pfam" id="PF07690">
    <property type="entry name" value="MFS_1"/>
    <property type="match status" value="1"/>
</dbReference>
<evidence type="ECO:0000256" key="5">
    <source>
        <dbReference type="SAM" id="Phobius"/>
    </source>
</evidence>
<feature type="transmembrane region" description="Helical" evidence="5">
    <location>
        <begin position="186"/>
        <end position="206"/>
    </location>
</feature>
<feature type="transmembrane region" description="Helical" evidence="5">
    <location>
        <begin position="160"/>
        <end position="180"/>
    </location>
</feature>
<dbReference type="PANTHER" id="PTHR23528:SF1">
    <property type="entry name" value="MAJOR FACILITATOR SUPERFAMILY (MFS) PROFILE DOMAIN-CONTAINING PROTEIN"/>
    <property type="match status" value="1"/>
</dbReference>
<reference evidence="7 8" key="1">
    <citation type="submission" date="2021-01" db="EMBL/GenBank/DDBJ databases">
        <title>Whole genome shotgun sequence of Planobispora longispora NBRC 13918.</title>
        <authorList>
            <person name="Komaki H."/>
            <person name="Tamura T."/>
        </authorList>
    </citation>
    <scope>NUCLEOTIDE SEQUENCE [LARGE SCALE GENOMIC DNA]</scope>
    <source>
        <strain evidence="7 8">NBRC 13918</strain>
    </source>
</reference>
<dbReference type="PROSITE" id="PS50850">
    <property type="entry name" value="MFS"/>
    <property type="match status" value="1"/>
</dbReference>
<keyword evidence="8" id="KW-1185">Reference proteome</keyword>
<dbReference type="AlphaFoldDB" id="A0A8J3REY0"/>
<keyword evidence="3 5" id="KW-1133">Transmembrane helix</keyword>
<proteinExistence type="predicted"/>
<dbReference type="PANTHER" id="PTHR23528">
    <property type="match status" value="1"/>
</dbReference>
<accession>A0A8J3REY0</accession>
<dbReference type="InterPro" id="IPR036259">
    <property type="entry name" value="MFS_trans_sf"/>
</dbReference>
<name>A0A8J3REY0_9ACTN</name>
<feature type="transmembrane region" description="Helical" evidence="5">
    <location>
        <begin position="372"/>
        <end position="394"/>
    </location>
</feature>
<dbReference type="RefSeq" id="WP_203888350.1">
    <property type="nucleotide sequence ID" value="NZ_BOOH01000001.1"/>
</dbReference>
<keyword evidence="4 5" id="KW-0472">Membrane</keyword>
<dbReference type="CDD" id="cd06174">
    <property type="entry name" value="MFS"/>
    <property type="match status" value="1"/>
</dbReference>
<keyword evidence="2 5" id="KW-0812">Transmembrane</keyword>
<feature type="transmembrane region" description="Helical" evidence="5">
    <location>
        <begin position="400"/>
        <end position="419"/>
    </location>
</feature>
<evidence type="ECO:0000259" key="6">
    <source>
        <dbReference type="PROSITE" id="PS50850"/>
    </source>
</evidence>
<evidence type="ECO:0000256" key="2">
    <source>
        <dbReference type="ARBA" id="ARBA00022692"/>
    </source>
</evidence>
<feature type="transmembrane region" description="Helical" evidence="5">
    <location>
        <begin position="101"/>
        <end position="121"/>
    </location>
</feature>
<feature type="domain" description="Major facilitator superfamily (MFS) profile" evidence="6">
    <location>
        <begin position="26"/>
        <end position="425"/>
    </location>
</feature>
<comment type="caution">
    <text evidence="7">The sequence shown here is derived from an EMBL/GenBank/DDBJ whole genome shotgun (WGS) entry which is preliminary data.</text>
</comment>
<protein>
    <submittedName>
        <fullName evidence="7">MFS transporter</fullName>
    </submittedName>
</protein>
<feature type="transmembrane region" description="Helical" evidence="5">
    <location>
        <begin position="239"/>
        <end position="259"/>
    </location>
</feature>
<dbReference type="GO" id="GO:0022857">
    <property type="term" value="F:transmembrane transporter activity"/>
    <property type="evidence" value="ECO:0007669"/>
    <property type="project" value="InterPro"/>
</dbReference>
<evidence type="ECO:0000256" key="4">
    <source>
        <dbReference type="ARBA" id="ARBA00023136"/>
    </source>
</evidence>
<organism evidence="7 8">
    <name type="scientific">Planobispora longispora</name>
    <dbReference type="NCBI Taxonomy" id="28887"/>
    <lineage>
        <taxon>Bacteria</taxon>
        <taxon>Bacillati</taxon>
        <taxon>Actinomycetota</taxon>
        <taxon>Actinomycetes</taxon>
        <taxon>Streptosporangiales</taxon>
        <taxon>Streptosporangiaceae</taxon>
        <taxon>Planobispora</taxon>
    </lineage>
</organism>
<dbReference type="SUPFAM" id="SSF103473">
    <property type="entry name" value="MFS general substrate transporter"/>
    <property type="match status" value="1"/>
</dbReference>
<dbReference type="InterPro" id="IPR018043">
    <property type="entry name" value="Na/Gal_symport_CS"/>
</dbReference>
<dbReference type="InterPro" id="IPR011701">
    <property type="entry name" value="MFS"/>
</dbReference>
<gene>
    <name evidence="7" type="ORF">Plo01_00180</name>
</gene>
<feature type="transmembrane region" description="Helical" evidence="5">
    <location>
        <begin position="27"/>
        <end position="49"/>
    </location>
</feature>
<evidence type="ECO:0000313" key="8">
    <source>
        <dbReference type="Proteomes" id="UP000616724"/>
    </source>
</evidence>